<proteinExistence type="predicted"/>
<feature type="region of interest" description="Disordered" evidence="1">
    <location>
        <begin position="337"/>
        <end position="360"/>
    </location>
</feature>
<organism evidence="2 3">
    <name type="scientific">Colletotrichum salicis</name>
    <dbReference type="NCBI Taxonomy" id="1209931"/>
    <lineage>
        <taxon>Eukaryota</taxon>
        <taxon>Fungi</taxon>
        <taxon>Dikarya</taxon>
        <taxon>Ascomycota</taxon>
        <taxon>Pezizomycotina</taxon>
        <taxon>Sordariomycetes</taxon>
        <taxon>Hypocreomycetidae</taxon>
        <taxon>Glomerellales</taxon>
        <taxon>Glomerellaceae</taxon>
        <taxon>Colletotrichum</taxon>
        <taxon>Colletotrichum acutatum species complex</taxon>
    </lineage>
</organism>
<evidence type="ECO:0000256" key="1">
    <source>
        <dbReference type="SAM" id="MobiDB-lite"/>
    </source>
</evidence>
<accession>A0A135UGS1</accession>
<gene>
    <name evidence="2" type="ORF">CSAL01_04355</name>
</gene>
<evidence type="ECO:0000313" key="2">
    <source>
        <dbReference type="EMBL" id="KXH59599.1"/>
    </source>
</evidence>
<evidence type="ECO:0000313" key="3">
    <source>
        <dbReference type="Proteomes" id="UP000070121"/>
    </source>
</evidence>
<keyword evidence="3" id="KW-1185">Reference proteome</keyword>
<dbReference type="OrthoDB" id="5419927at2759"/>
<protein>
    <submittedName>
        <fullName evidence="2">Uncharacterized protein</fullName>
    </submittedName>
</protein>
<dbReference type="STRING" id="1209931.A0A135UGS1"/>
<dbReference type="AlphaFoldDB" id="A0A135UGS1"/>
<comment type="caution">
    <text evidence="2">The sequence shown here is derived from an EMBL/GenBank/DDBJ whole genome shotgun (WGS) entry which is preliminary data.</text>
</comment>
<sequence>MVEMPWWNTAEIKHAVSKVNIGQEEHFLMLQKVQHTQQVLLALAQSRDGANLKLLDSYRQQQKKDQISITRLEWLIKKQRAESDIGPESSVQREASRAFNPRAESQAHTILNQDRFFDWMQQGHPDIPLVDGGLPGSAQDGISPMSLLCANLSLTLRELEPDSIFAMFVCGLHTSPYNDDWYGPSGMLRFLVAQLLLALLERNSLDLGCLDRRSHVRVLERHDLEASSDLFGDLARQFDAETTIYVIIDGVSKFDVDFRNTFQKLEMAIRWLEDIVKDDGLRPKLKILMTVPFRSSIRLRQSVDDRFRLALPLQLSAPRTLSRGSILSSILSPSTLQSAATPSSLQNDLPEWGGEDYDDE</sequence>
<dbReference type="PANTHER" id="PTHR40619:SF3">
    <property type="entry name" value="FUNGAL STAND N-TERMINAL GOODBYE DOMAIN-CONTAINING PROTEIN"/>
    <property type="match status" value="1"/>
</dbReference>
<dbReference type="EMBL" id="JFFI01001484">
    <property type="protein sequence ID" value="KXH59599.1"/>
    <property type="molecule type" value="Genomic_DNA"/>
</dbReference>
<dbReference type="Proteomes" id="UP000070121">
    <property type="component" value="Unassembled WGS sequence"/>
</dbReference>
<reference evidence="2 3" key="1">
    <citation type="submission" date="2014-02" db="EMBL/GenBank/DDBJ databases">
        <title>The genome sequence of Colletotrichum salicis CBS 607.94.</title>
        <authorList>
            <person name="Baroncelli R."/>
            <person name="Thon M.R."/>
        </authorList>
    </citation>
    <scope>NUCLEOTIDE SEQUENCE [LARGE SCALE GENOMIC DNA]</scope>
    <source>
        <strain evidence="2 3">CBS 607.94</strain>
    </source>
</reference>
<name>A0A135UGS1_9PEZI</name>
<dbReference type="PANTHER" id="PTHR40619">
    <property type="entry name" value="FUNGAL STAND N-TERMINAL GOODBYE DOMAIN-CONTAINING PROTEIN"/>
    <property type="match status" value="1"/>
</dbReference>